<reference evidence="1 2" key="1">
    <citation type="journal article" date="2015" name="Genome Announc.">
        <title>Expanding the biotechnology potential of lactobacilli through comparative genomics of 213 strains and associated genera.</title>
        <authorList>
            <person name="Sun Z."/>
            <person name="Harris H.M."/>
            <person name="McCann A."/>
            <person name="Guo C."/>
            <person name="Argimon S."/>
            <person name="Zhang W."/>
            <person name="Yang X."/>
            <person name="Jeffery I.B."/>
            <person name="Cooney J.C."/>
            <person name="Kagawa T.F."/>
            <person name="Liu W."/>
            <person name="Song Y."/>
            <person name="Salvetti E."/>
            <person name="Wrobel A."/>
            <person name="Rasinkangas P."/>
            <person name="Parkhill J."/>
            <person name="Rea M.C."/>
            <person name="O'Sullivan O."/>
            <person name="Ritari J."/>
            <person name="Douillard F.P."/>
            <person name="Paul Ross R."/>
            <person name="Yang R."/>
            <person name="Briner A.E."/>
            <person name="Felis G.E."/>
            <person name="de Vos W.M."/>
            <person name="Barrangou R."/>
            <person name="Klaenhammer T.R."/>
            <person name="Caufield P.W."/>
            <person name="Cui Y."/>
            <person name="Zhang H."/>
            <person name="O'Toole P.W."/>
        </authorList>
    </citation>
    <scope>NUCLEOTIDE SEQUENCE [LARGE SCALE GENOMIC DNA]</scope>
    <source>
        <strain evidence="1 2">DSM 15814</strain>
    </source>
</reference>
<evidence type="ECO:0000313" key="2">
    <source>
        <dbReference type="Proteomes" id="UP000051999"/>
    </source>
</evidence>
<dbReference type="STRING" id="1114972.FD35_GL001743"/>
<sequence>MSVRNGQLHQEIAGDSGSILVALLSEVEYVQRRMHIGDYELLEIKNAIRRKG</sequence>
<keyword evidence="2" id="KW-1185">Reference proteome</keyword>
<accession>A0A0R1RIU9</accession>
<organism evidence="1 2">
    <name type="scientific">Furfurilactobacillus rossiae DSM 15814</name>
    <dbReference type="NCBI Taxonomy" id="1114972"/>
    <lineage>
        <taxon>Bacteria</taxon>
        <taxon>Bacillati</taxon>
        <taxon>Bacillota</taxon>
        <taxon>Bacilli</taxon>
        <taxon>Lactobacillales</taxon>
        <taxon>Lactobacillaceae</taxon>
        <taxon>Furfurilactobacillus</taxon>
    </lineage>
</organism>
<dbReference type="EMBL" id="AZFF01000003">
    <property type="protein sequence ID" value="KRL56646.1"/>
    <property type="molecule type" value="Genomic_DNA"/>
</dbReference>
<evidence type="ECO:0000313" key="1">
    <source>
        <dbReference type="EMBL" id="KRL56646.1"/>
    </source>
</evidence>
<proteinExistence type="predicted"/>
<protein>
    <submittedName>
        <fullName evidence="1">Uncharacterized protein</fullName>
    </submittedName>
</protein>
<dbReference type="AlphaFoldDB" id="A0A0R1RIU9"/>
<name>A0A0R1RIU9_9LACO</name>
<gene>
    <name evidence="1" type="ORF">FD35_GL001743</name>
</gene>
<dbReference type="Proteomes" id="UP000051999">
    <property type="component" value="Unassembled WGS sequence"/>
</dbReference>
<comment type="caution">
    <text evidence="1">The sequence shown here is derived from an EMBL/GenBank/DDBJ whole genome shotgun (WGS) entry which is preliminary data.</text>
</comment>
<dbReference type="PATRIC" id="fig|1114972.6.peg.1775"/>